<comment type="caution">
    <text evidence="4">The sequence shown here is derived from an EMBL/GenBank/DDBJ whole genome shotgun (WGS) entry which is preliminary data.</text>
</comment>
<keyword evidence="2" id="KW-0732">Signal</keyword>
<evidence type="ECO:0000256" key="1">
    <source>
        <dbReference type="SAM" id="MobiDB-lite"/>
    </source>
</evidence>
<dbReference type="PROSITE" id="PS51208">
    <property type="entry name" value="AUTOTRANSPORTER"/>
    <property type="match status" value="1"/>
</dbReference>
<dbReference type="Pfam" id="PF03797">
    <property type="entry name" value="Autotransporter"/>
    <property type="match status" value="1"/>
</dbReference>
<feature type="compositionally biased region" description="Acidic residues" evidence="1">
    <location>
        <begin position="115"/>
        <end position="124"/>
    </location>
</feature>
<feature type="region of interest" description="Disordered" evidence="1">
    <location>
        <begin position="102"/>
        <end position="124"/>
    </location>
</feature>
<evidence type="ECO:0000313" key="4">
    <source>
        <dbReference type="EMBL" id="MEE2567587.1"/>
    </source>
</evidence>
<dbReference type="SUPFAM" id="SSF103515">
    <property type="entry name" value="Autotransporter"/>
    <property type="match status" value="1"/>
</dbReference>
<feature type="compositionally biased region" description="Polar residues" evidence="1">
    <location>
        <begin position="102"/>
        <end position="111"/>
    </location>
</feature>
<feature type="signal peptide" evidence="2">
    <location>
        <begin position="1"/>
        <end position="23"/>
    </location>
</feature>
<dbReference type="EMBL" id="JAZDRO010000006">
    <property type="protein sequence ID" value="MEE2567587.1"/>
    <property type="molecule type" value="Genomic_DNA"/>
</dbReference>
<sequence length="1067" mass="111381">MRKSLLLSSALSAALLGAPLAFGDTEVTDERTDPIRTSTLGDNGDNLIITNTGRVTLADTDPGPAVIVDGNHTVDNRGNISVIGADGGVGIQVNDGVTGGVTNSGQINVSSTDGPTDEDGDGDLDGPTAFGSNRVAILIDPGTFTGDIVNTGSGVITVIGNQSAGIRAMGLVDGNIENAGQIGITGDYSYGIDIRGGLTGDLTHNGRITANGVDSVGIRVGSAIDGMFFVGGTVDTSAYRVSFRPTVIGARFIDEDDIRLSGSAIQIGASLGGGFYSQGFSSANGQTITQGATINARTTAPAIWISPEFATGTAGNIVLGLVTLPADPDDEDSTEEAFQFSFVNRGTVTGSGFLDGNTSTGLRIEGAMVDNVFYTTTLEGGLYNLGTIAAESFSANATAVLLGNGAIIPVIRNDLQIRAIMNGTNGDARAIVILAGANTPILRNNSVIIATANGRGGAYGIIDQSNTLGTIENTGFITALLRDENGGALDPTTDDGSDSPEEMIERTAIDVRNSTIDVTYRQMLADGVEDDSQTGVRGDIRMGSGDDTIDASAGIIDGDLYFGTGADTLRVSGTAQISSAIHDADGDLSIQADGGDLEILNTATATIREARFGDGSRLIFQVDQAPSGAPLLDVTDTATFQAGSRVTASLSNLIGDGASYIVLRASTLVIDEALTELENTDAPYLYSSTLSRDPNDTNTLVLTMRRRTASELGMHDNQGAAYNAAFQTWEDNSALGAAFARLTTAADFFSAYDQLLPEYSASAIQFAIASNDSAIGALSNRLDAARRSPDQTGGIWVQEFGYFADRAANAFGPGYRGQGVGVAAGIDRPAGPFYSVGLNLVGAASEIAESNGVDEPMTALTAQFGGYGGFEAGGFTGDFYAGAGIDRFESERRVLIGTFDQTATAEWTGYHYAASARFGRDLEMGRWYARPAISVDYLRLFESSYEETGGGVGIDLLVDDRETQTFSSTASFTIGAVYGDSDAWWSPQFRIGYRNELGGVDSETTARFVGYNNPFTFQAEDLPGSGVILGFAMQAGSDYSTFSFDYDADLREGFVRHTARLVLRLVF</sequence>
<dbReference type="RefSeq" id="WP_330197154.1">
    <property type="nucleotide sequence ID" value="NZ_JAZDRO010000006.1"/>
</dbReference>
<dbReference type="InterPro" id="IPR036709">
    <property type="entry name" value="Autotransporte_beta_dom_sf"/>
</dbReference>
<proteinExistence type="predicted"/>
<evidence type="ECO:0000256" key="2">
    <source>
        <dbReference type="SAM" id="SignalP"/>
    </source>
</evidence>
<reference evidence="4 5" key="1">
    <citation type="submission" date="2024-01" db="EMBL/GenBank/DDBJ databases">
        <title>Hyphobacterium bacterium isolated from marine sediment.</title>
        <authorList>
            <person name="Zhao S."/>
        </authorList>
    </citation>
    <scope>NUCLEOTIDE SEQUENCE [LARGE SCALE GENOMIC DNA]</scope>
    <source>
        <strain evidence="4 5">Y60-23</strain>
    </source>
</reference>
<dbReference type="InterPro" id="IPR005546">
    <property type="entry name" value="Autotransporte_beta"/>
</dbReference>
<feature type="chain" id="PRO_5047220729" evidence="2">
    <location>
        <begin position="24"/>
        <end position="1067"/>
    </location>
</feature>
<feature type="domain" description="Autotransporter" evidence="3">
    <location>
        <begin position="788"/>
        <end position="1067"/>
    </location>
</feature>
<name>A0ABU7M221_9PROT</name>
<dbReference type="Proteomes" id="UP001310692">
    <property type="component" value="Unassembled WGS sequence"/>
</dbReference>
<accession>A0ABU7M221</accession>
<keyword evidence="5" id="KW-1185">Reference proteome</keyword>
<dbReference type="SMART" id="SM00869">
    <property type="entry name" value="Autotransporter"/>
    <property type="match status" value="1"/>
</dbReference>
<evidence type="ECO:0000259" key="3">
    <source>
        <dbReference type="PROSITE" id="PS51208"/>
    </source>
</evidence>
<dbReference type="Gene3D" id="2.40.128.130">
    <property type="entry name" value="Autotransporter beta-domain"/>
    <property type="match status" value="1"/>
</dbReference>
<evidence type="ECO:0000313" key="5">
    <source>
        <dbReference type="Proteomes" id="UP001310692"/>
    </source>
</evidence>
<protein>
    <submittedName>
        <fullName evidence="4">Autotransporter domain-containing protein</fullName>
    </submittedName>
</protein>
<organism evidence="4 5">
    <name type="scientific">Hyphobacterium marinum</name>
    <dbReference type="NCBI Taxonomy" id="3116574"/>
    <lineage>
        <taxon>Bacteria</taxon>
        <taxon>Pseudomonadati</taxon>
        <taxon>Pseudomonadota</taxon>
        <taxon>Alphaproteobacteria</taxon>
        <taxon>Maricaulales</taxon>
        <taxon>Maricaulaceae</taxon>
        <taxon>Hyphobacterium</taxon>
    </lineage>
</organism>
<gene>
    <name evidence="4" type="ORF">V0U35_12950</name>
</gene>